<comment type="caution">
    <text evidence="1">The sequence shown here is derived from an EMBL/GenBank/DDBJ whole genome shotgun (WGS) entry which is preliminary data.</text>
</comment>
<organism evidence="1 2">
    <name type="scientific">Desulfosporosinus acididurans</name>
    <dbReference type="NCBI Taxonomy" id="476652"/>
    <lineage>
        <taxon>Bacteria</taxon>
        <taxon>Bacillati</taxon>
        <taxon>Bacillota</taxon>
        <taxon>Clostridia</taxon>
        <taxon>Eubacteriales</taxon>
        <taxon>Desulfitobacteriaceae</taxon>
        <taxon>Desulfosporosinus</taxon>
    </lineage>
</organism>
<name>A0A0J1FS61_9FIRM</name>
<evidence type="ECO:0000313" key="1">
    <source>
        <dbReference type="EMBL" id="KLU66335.1"/>
    </source>
</evidence>
<protein>
    <submittedName>
        <fullName evidence="1">Uncharacterized protein</fullName>
    </submittedName>
</protein>
<proteinExistence type="predicted"/>
<dbReference type="AlphaFoldDB" id="A0A0J1FS61"/>
<evidence type="ECO:0000313" key="2">
    <source>
        <dbReference type="Proteomes" id="UP000036356"/>
    </source>
</evidence>
<accession>A0A0J1FS61</accession>
<dbReference type="Proteomes" id="UP000036356">
    <property type="component" value="Unassembled WGS sequence"/>
</dbReference>
<keyword evidence="2" id="KW-1185">Reference proteome</keyword>
<dbReference type="PATRIC" id="fig|476652.3.peg.1792"/>
<dbReference type="EMBL" id="LDZY01000005">
    <property type="protein sequence ID" value="KLU66335.1"/>
    <property type="molecule type" value="Genomic_DNA"/>
</dbReference>
<sequence>MDKLGIDSFRGSISDFKRYLRAQRILLVAGVIV</sequence>
<reference evidence="1 2" key="1">
    <citation type="submission" date="2015-06" db="EMBL/GenBank/DDBJ databases">
        <title>Draft genome of the moderately acidophilic sulfate reducer Candidatus Desulfosporosinus acididurans strain M1.</title>
        <authorList>
            <person name="Poehlein A."/>
            <person name="Petzsch P."/>
            <person name="Johnson B.D."/>
            <person name="Schloemann M."/>
            <person name="Daniel R."/>
            <person name="Muehling M."/>
        </authorList>
    </citation>
    <scope>NUCLEOTIDE SEQUENCE [LARGE SCALE GENOMIC DNA]</scope>
    <source>
        <strain evidence="1 2">M1</strain>
    </source>
</reference>
<gene>
    <name evidence="1" type="ORF">DEAC_c17340</name>
</gene>